<dbReference type="GO" id="GO:0016020">
    <property type="term" value="C:membrane"/>
    <property type="evidence" value="ECO:0007669"/>
    <property type="project" value="InterPro"/>
</dbReference>
<comment type="caution">
    <text evidence="4">The sequence shown here is derived from an EMBL/GenBank/DDBJ whole genome shotgun (WGS) entry which is preliminary data.</text>
</comment>
<dbReference type="PROSITE" id="PS00379">
    <property type="entry name" value="CDP_ALCOHOL_P_TRANSF"/>
    <property type="match status" value="1"/>
</dbReference>
<comment type="similarity">
    <text evidence="2">Belongs to the CDP-alcohol phosphatidyltransferase class-I family.</text>
</comment>
<evidence type="ECO:0000256" key="3">
    <source>
        <dbReference type="SAM" id="Phobius"/>
    </source>
</evidence>
<accession>A0A1G1VZW6</accession>
<keyword evidence="3" id="KW-0472">Membrane</keyword>
<feature type="transmembrane region" description="Helical" evidence="3">
    <location>
        <begin position="152"/>
        <end position="175"/>
    </location>
</feature>
<dbReference type="Pfam" id="PF01066">
    <property type="entry name" value="CDP-OH_P_transf"/>
    <property type="match status" value="1"/>
</dbReference>
<feature type="transmembrane region" description="Helical" evidence="3">
    <location>
        <begin position="67"/>
        <end position="87"/>
    </location>
</feature>
<keyword evidence="3" id="KW-0812">Transmembrane</keyword>
<dbReference type="InterPro" id="IPR000462">
    <property type="entry name" value="CDP-OH_P_trans"/>
</dbReference>
<dbReference type="InterPro" id="IPR048254">
    <property type="entry name" value="CDP_ALCOHOL_P_TRANSF_CS"/>
</dbReference>
<organism evidence="4 5">
    <name type="scientific">Candidatus Woykebacteria bacterium GWA1_44_8</name>
    <dbReference type="NCBI Taxonomy" id="1802591"/>
    <lineage>
        <taxon>Bacteria</taxon>
        <taxon>Candidatus Woykeibacteriota</taxon>
    </lineage>
</organism>
<evidence type="ECO:0000313" key="5">
    <source>
        <dbReference type="Proteomes" id="UP000176299"/>
    </source>
</evidence>
<evidence type="ECO:0000256" key="1">
    <source>
        <dbReference type="ARBA" id="ARBA00022679"/>
    </source>
</evidence>
<evidence type="ECO:0000313" key="4">
    <source>
        <dbReference type="EMBL" id="OGY20956.1"/>
    </source>
</evidence>
<feature type="transmembrane region" description="Helical" evidence="3">
    <location>
        <begin position="35"/>
        <end position="55"/>
    </location>
</feature>
<feature type="transmembrane region" description="Helical" evidence="3">
    <location>
        <begin position="182"/>
        <end position="200"/>
    </location>
</feature>
<dbReference type="Gene3D" id="1.20.120.1760">
    <property type="match status" value="1"/>
</dbReference>
<dbReference type="EMBL" id="MHCN01000019">
    <property type="protein sequence ID" value="OGY20956.1"/>
    <property type="molecule type" value="Genomic_DNA"/>
</dbReference>
<evidence type="ECO:0008006" key="6">
    <source>
        <dbReference type="Google" id="ProtNLM"/>
    </source>
</evidence>
<protein>
    <recommendedName>
        <fullName evidence="6">CDP-diacylglycerol--serine O-phosphatidyltransferase</fullName>
    </recommendedName>
</protein>
<proteinExistence type="inferred from homology"/>
<dbReference type="Proteomes" id="UP000176299">
    <property type="component" value="Unassembled WGS sequence"/>
</dbReference>
<keyword evidence="3" id="KW-1133">Transmembrane helix</keyword>
<evidence type="ECO:0000256" key="2">
    <source>
        <dbReference type="RuleBase" id="RU003750"/>
    </source>
</evidence>
<dbReference type="STRING" id="1802591.A2113_01475"/>
<gene>
    <name evidence="4" type="ORF">A2113_01475</name>
</gene>
<feature type="transmembrane region" description="Helical" evidence="3">
    <location>
        <begin position="93"/>
        <end position="115"/>
    </location>
</feature>
<feature type="transmembrane region" description="Helical" evidence="3">
    <location>
        <begin position="12"/>
        <end position="29"/>
    </location>
</feature>
<dbReference type="InterPro" id="IPR043130">
    <property type="entry name" value="CDP-OH_PTrfase_TM_dom"/>
</dbReference>
<sequence length="201" mass="23017">MDKIKPLTISNIASFGALLLSWVSILFLLDDKFYLSLGTMLLAFIADTLDGWLARKLKQESDFGRQLDGFVDIFIYLLYPSLVYYLHFKFQDLISVVILYIFIGAGVFRLVRFNIVGYIEKKFTKSYPGLPVFFSYLTLLLIFLGSSVLKESIFQVFALALILLQSVLMVCNFLVPKPKNSWPLVVILIMTSIYLFYLALT</sequence>
<name>A0A1G1VZW6_9BACT</name>
<dbReference type="GO" id="GO:0008654">
    <property type="term" value="P:phospholipid biosynthetic process"/>
    <property type="evidence" value="ECO:0007669"/>
    <property type="project" value="InterPro"/>
</dbReference>
<keyword evidence="1 2" id="KW-0808">Transferase</keyword>
<dbReference type="AlphaFoldDB" id="A0A1G1VZW6"/>
<dbReference type="GO" id="GO:0016780">
    <property type="term" value="F:phosphotransferase activity, for other substituted phosphate groups"/>
    <property type="evidence" value="ECO:0007669"/>
    <property type="project" value="InterPro"/>
</dbReference>
<feature type="transmembrane region" description="Helical" evidence="3">
    <location>
        <begin position="127"/>
        <end position="146"/>
    </location>
</feature>
<reference evidence="4 5" key="1">
    <citation type="journal article" date="2016" name="Nat. Commun.">
        <title>Thousands of microbial genomes shed light on interconnected biogeochemical processes in an aquifer system.</title>
        <authorList>
            <person name="Anantharaman K."/>
            <person name="Brown C.T."/>
            <person name="Hug L.A."/>
            <person name="Sharon I."/>
            <person name="Castelle C.J."/>
            <person name="Probst A.J."/>
            <person name="Thomas B.C."/>
            <person name="Singh A."/>
            <person name="Wilkins M.J."/>
            <person name="Karaoz U."/>
            <person name="Brodie E.L."/>
            <person name="Williams K.H."/>
            <person name="Hubbard S.S."/>
            <person name="Banfield J.F."/>
        </authorList>
    </citation>
    <scope>NUCLEOTIDE SEQUENCE [LARGE SCALE GENOMIC DNA]</scope>
</reference>